<name>A0A2T2XB98_9FIRM</name>
<accession>A0A2T2XB98</accession>
<dbReference type="InterPro" id="IPR001448">
    <property type="entry name" value="SASP_alpha/beta-type"/>
</dbReference>
<dbReference type="InterPro" id="IPR018126">
    <property type="entry name" value="SASP_alpha/beta-type_CS"/>
</dbReference>
<dbReference type="AlphaFoldDB" id="A0A2T2XB98"/>
<dbReference type="EMBL" id="PXYT01000001">
    <property type="protein sequence ID" value="PSR31727.1"/>
    <property type="molecule type" value="Genomic_DNA"/>
</dbReference>
<evidence type="ECO:0000256" key="1">
    <source>
        <dbReference type="ARBA" id="ARBA00003863"/>
    </source>
</evidence>
<sequence>MASDNRPIEPKTEKALKRLKREVADDLGLDDDIRTRGWENMTTHEVGKIGGNMVRRLVKRAESELTRKNK</sequence>
<dbReference type="Pfam" id="PF00269">
    <property type="entry name" value="SASP"/>
    <property type="match status" value="1"/>
</dbReference>
<dbReference type="InterPro" id="IPR038300">
    <property type="entry name" value="SASP_sf_alpha/beta"/>
</dbReference>
<evidence type="ECO:0000313" key="5">
    <source>
        <dbReference type="Proteomes" id="UP000242699"/>
    </source>
</evidence>
<dbReference type="Gene3D" id="6.10.10.80">
    <property type="entry name" value="Small, acid-soluble spore protein, alpha/beta type-like"/>
    <property type="match status" value="1"/>
</dbReference>
<dbReference type="Proteomes" id="UP000242699">
    <property type="component" value="Unassembled WGS sequence"/>
</dbReference>
<organism evidence="4 5">
    <name type="scientific">Sulfobacillus benefaciens</name>
    <dbReference type="NCBI Taxonomy" id="453960"/>
    <lineage>
        <taxon>Bacteria</taxon>
        <taxon>Bacillati</taxon>
        <taxon>Bacillota</taxon>
        <taxon>Clostridia</taxon>
        <taxon>Eubacteriales</taxon>
        <taxon>Clostridiales Family XVII. Incertae Sedis</taxon>
        <taxon>Sulfobacillus</taxon>
    </lineage>
</organism>
<proteinExistence type="inferred from homology"/>
<protein>
    <submittedName>
        <fullName evidence="4">Spore protein alpha/beta</fullName>
    </submittedName>
</protein>
<keyword evidence="3" id="KW-0238">DNA-binding</keyword>
<evidence type="ECO:0000313" key="4">
    <source>
        <dbReference type="EMBL" id="PSR31727.1"/>
    </source>
</evidence>
<comment type="caution">
    <text evidence="4">The sequence shown here is derived from an EMBL/GenBank/DDBJ whole genome shotgun (WGS) entry which is preliminary data.</text>
</comment>
<gene>
    <name evidence="4" type="ORF">C7B43_00425</name>
</gene>
<reference evidence="4 5" key="1">
    <citation type="journal article" date="2014" name="BMC Genomics">
        <title>Comparison of environmental and isolate Sulfobacillus genomes reveals diverse carbon, sulfur, nitrogen, and hydrogen metabolisms.</title>
        <authorList>
            <person name="Justice N.B."/>
            <person name="Norman A."/>
            <person name="Brown C.T."/>
            <person name="Singh A."/>
            <person name="Thomas B.C."/>
            <person name="Banfield J.F."/>
        </authorList>
    </citation>
    <scope>NUCLEOTIDE SEQUENCE [LARGE SCALE GENOMIC DNA]</scope>
    <source>
        <strain evidence="4">AMDSBA1</strain>
    </source>
</reference>
<dbReference type="GO" id="GO:0006265">
    <property type="term" value="P:DNA topological change"/>
    <property type="evidence" value="ECO:0007669"/>
    <property type="project" value="InterPro"/>
</dbReference>
<dbReference type="GO" id="GO:0003690">
    <property type="term" value="F:double-stranded DNA binding"/>
    <property type="evidence" value="ECO:0007669"/>
    <property type="project" value="InterPro"/>
</dbReference>
<comment type="similarity">
    <text evidence="2">Belongs to the alpha/beta-type SASP family.</text>
</comment>
<comment type="function">
    <text evidence="1">SASP are bound to spore DNA. They are double-stranded DNA-binding proteins that cause DNA to change to an a-like conformation. They protect the DNA backbone from chemical and enzymatic cleavage and are thus involved in dormant spore's high resistance to UV light.</text>
</comment>
<dbReference type="PROSITE" id="PS00304">
    <property type="entry name" value="SASP_1"/>
    <property type="match status" value="1"/>
</dbReference>
<evidence type="ECO:0000256" key="2">
    <source>
        <dbReference type="ARBA" id="ARBA00005442"/>
    </source>
</evidence>
<evidence type="ECO:0000256" key="3">
    <source>
        <dbReference type="ARBA" id="ARBA00023125"/>
    </source>
</evidence>